<protein>
    <submittedName>
        <fullName evidence="1">Uncharacterized protein</fullName>
    </submittedName>
</protein>
<dbReference type="AlphaFoldDB" id="T1IST1"/>
<sequence length="86" mass="9874">MELRDGGSSIGGGHRRLVLCRRLLHASVDVRDDGNVGLRRWRPTIPGDRHCLANLWLRSLRLEWHRGRHLGLCGTTVVSYVYYPLE</sequence>
<evidence type="ECO:0000313" key="2">
    <source>
        <dbReference type="Proteomes" id="UP000014500"/>
    </source>
</evidence>
<dbReference type="EnsemblMetazoa" id="SMAR004165-RA">
    <property type="protein sequence ID" value="SMAR004165-PA"/>
    <property type="gene ID" value="SMAR004165"/>
</dbReference>
<reference evidence="2" key="1">
    <citation type="submission" date="2011-05" db="EMBL/GenBank/DDBJ databases">
        <authorList>
            <person name="Richards S.R."/>
            <person name="Qu J."/>
            <person name="Jiang H."/>
            <person name="Jhangiani S.N."/>
            <person name="Agravi P."/>
            <person name="Goodspeed R."/>
            <person name="Gross S."/>
            <person name="Mandapat C."/>
            <person name="Jackson L."/>
            <person name="Mathew T."/>
            <person name="Pu L."/>
            <person name="Thornton R."/>
            <person name="Saada N."/>
            <person name="Wilczek-Boney K.B."/>
            <person name="Lee S."/>
            <person name="Kovar C."/>
            <person name="Wu Y."/>
            <person name="Scherer S.E."/>
            <person name="Worley K.C."/>
            <person name="Muzny D.M."/>
            <person name="Gibbs R."/>
        </authorList>
    </citation>
    <scope>NUCLEOTIDE SEQUENCE</scope>
    <source>
        <strain evidence="2">Brora</strain>
    </source>
</reference>
<dbReference type="Proteomes" id="UP000014500">
    <property type="component" value="Unassembled WGS sequence"/>
</dbReference>
<dbReference type="HOGENOM" id="CLU_2500774_0_0_1"/>
<evidence type="ECO:0000313" key="1">
    <source>
        <dbReference type="EnsemblMetazoa" id="SMAR004165-PA"/>
    </source>
</evidence>
<accession>T1IST1</accession>
<reference evidence="1" key="2">
    <citation type="submission" date="2015-02" db="UniProtKB">
        <authorList>
            <consortium name="EnsemblMetazoa"/>
        </authorList>
    </citation>
    <scope>IDENTIFICATION</scope>
</reference>
<proteinExistence type="predicted"/>
<keyword evidence="2" id="KW-1185">Reference proteome</keyword>
<dbReference type="EMBL" id="JH431446">
    <property type="status" value="NOT_ANNOTATED_CDS"/>
    <property type="molecule type" value="Genomic_DNA"/>
</dbReference>
<organism evidence="1 2">
    <name type="scientific">Strigamia maritima</name>
    <name type="common">European centipede</name>
    <name type="synonym">Geophilus maritimus</name>
    <dbReference type="NCBI Taxonomy" id="126957"/>
    <lineage>
        <taxon>Eukaryota</taxon>
        <taxon>Metazoa</taxon>
        <taxon>Ecdysozoa</taxon>
        <taxon>Arthropoda</taxon>
        <taxon>Myriapoda</taxon>
        <taxon>Chilopoda</taxon>
        <taxon>Pleurostigmophora</taxon>
        <taxon>Geophilomorpha</taxon>
        <taxon>Linotaeniidae</taxon>
        <taxon>Strigamia</taxon>
    </lineage>
</organism>
<name>T1IST1_STRMM</name>